<evidence type="ECO:0000313" key="2">
    <source>
        <dbReference type="Proteomes" id="UP001589576"/>
    </source>
</evidence>
<organism evidence="1 2">
    <name type="scientific">Flavobacterium paronense</name>
    <dbReference type="NCBI Taxonomy" id="1392775"/>
    <lineage>
        <taxon>Bacteria</taxon>
        <taxon>Pseudomonadati</taxon>
        <taxon>Bacteroidota</taxon>
        <taxon>Flavobacteriia</taxon>
        <taxon>Flavobacteriales</taxon>
        <taxon>Flavobacteriaceae</taxon>
        <taxon>Flavobacterium</taxon>
    </lineage>
</organism>
<keyword evidence="2" id="KW-1185">Reference proteome</keyword>
<proteinExistence type="predicted"/>
<name>A0ABV5GEM8_9FLAO</name>
<evidence type="ECO:0008006" key="3">
    <source>
        <dbReference type="Google" id="ProtNLM"/>
    </source>
</evidence>
<dbReference type="EMBL" id="JBHMFB010000016">
    <property type="protein sequence ID" value="MFB9089563.1"/>
    <property type="molecule type" value="Genomic_DNA"/>
</dbReference>
<protein>
    <recommendedName>
        <fullName evidence="3">GOLD domain-containing protein</fullName>
    </recommendedName>
</protein>
<reference evidence="1 2" key="1">
    <citation type="submission" date="2024-09" db="EMBL/GenBank/DDBJ databases">
        <authorList>
            <person name="Sun Q."/>
            <person name="Mori K."/>
        </authorList>
    </citation>
    <scope>NUCLEOTIDE SEQUENCE [LARGE SCALE GENOMIC DNA]</scope>
    <source>
        <strain evidence="1 2">CECT 8460</strain>
    </source>
</reference>
<dbReference type="Proteomes" id="UP001589576">
    <property type="component" value="Unassembled WGS sequence"/>
</dbReference>
<gene>
    <name evidence="1" type="ORF">ACFFUU_08130</name>
</gene>
<sequence length="162" mass="18212">MKSKIITSVSLLGSGHEYQKNIISLSKKIVSLFALLFILNSCSPGDDTNYSFELMPIQSVEIPTEFTLGQTYPITVHYTVPTSCYHFNTLYYDKDLNVRTIAVENAVEQKNNCQDLSAADGASSYTFNFYVTSNGSYIFKFYQGKDNQGNSVFLEYEVPVTN</sequence>
<dbReference type="RefSeq" id="WP_290286586.1">
    <property type="nucleotide sequence ID" value="NZ_JAUFQN010000019.1"/>
</dbReference>
<evidence type="ECO:0000313" key="1">
    <source>
        <dbReference type="EMBL" id="MFB9089563.1"/>
    </source>
</evidence>
<accession>A0ABV5GEM8</accession>
<comment type="caution">
    <text evidence="1">The sequence shown here is derived from an EMBL/GenBank/DDBJ whole genome shotgun (WGS) entry which is preliminary data.</text>
</comment>